<evidence type="ECO:0000313" key="3">
    <source>
        <dbReference type="Proteomes" id="UP000808337"/>
    </source>
</evidence>
<dbReference type="GO" id="GO:0004713">
    <property type="term" value="F:protein tyrosine kinase activity"/>
    <property type="evidence" value="ECO:0007669"/>
    <property type="project" value="TreeGrafter"/>
</dbReference>
<evidence type="ECO:0000313" key="2">
    <source>
        <dbReference type="EMBL" id="MBK9982913.1"/>
    </source>
</evidence>
<comment type="caution">
    <text evidence="2">The sequence shown here is derived from an EMBL/GenBank/DDBJ whole genome shotgun (WGS) entry which is preliminary data.</text>
</comment>
<dbReference type="AlphaFoldDB" id="A0A9D7SVU7"/>
<dbReference type="PANTHER" id="PTHR32309">
    <property type="entry name" value="TYROSINE-PROTEIN KINASE"/>
    <property type="match status" value="1"/>
</dbReference>
<proteinExistence type="predicted"/>
<feature type="transmembrane region" description="Helical" evidence="1">
    <location>
        <begin position="328"/>
        <end position="347"/>
    </location>
</feature>
<keyword evidence="1" id="KW-0472">Membrane</keyword>
<dbReference type="InterPro" id="IPR050445">
    <property type="entry name" value="Bact_polysacc_biosynth/exp"/>
</dbReference>
<name>A0A9D7SVU7_9BACT</name>
<dbReference type="EMBL" id="JADKGY010000008">
    <property type="protein sequence ID" value="MBK9982913.1"/>
    <property type="molecule type" value="Genomic_DNA"/>
</dbReference>
<dbReference type="GO" id="GO:0005886">
    <property type="term" value="C:plasma membrane"/>
    <property type="evidence" value="ECO:0007669"/>
    <property type="project" value="TreeGrafter"/>
</dbReference>
<accession>A0A9D7SVU7</accession>
<organism evidence="2 3">
    <name type="scientific">Candidatus Opimibacter skivensis</name>
    <dbReference type="NCBI Taxonomy" id="2982028"/>
    <lineage>
        <taxon>Bacteria</taxon>
        <taxon>Pseudomonadati</taxon>
        <taxon>Bacteroidota</taxon>
        <taxon>Saprospiria</taxon>
        <taxon>Saprospirales</taxon>
        <taxon>Saprospiraceae</taxon>
        <taxon>Candidatus Opimibacter</taxon>
    </lineage>
</organism>
<dbReference type="PANTHER" id="PTHR32309:SF13">
    <property type="entry name" value="FERRIC ENTEROBACTIN TRANSPORT PROTEIN FEPE"/>
    <property type="match status" value="1"/>
</dbReference>
<evidence type="ECO:0000256" key="1">
    <source>
        <dbReference type="SAM" id="Phobius"/>
    </source>
</evidence>
<evidence type="ECO:0008006" key="4">
    <source>
        <dbReference type="Google" id="ProtNLM"/>
    </source>
</evidence>
<dbReference type="Proteomes" id="UP000808337">
    <property type="component" value="Unassembled WGS sequence"/>
</dbReference>
<reference evidence="2 3" key="1">
    <citation type="submission" date="2020-10" db="EMBL/GenBank/DDBJ databases">
        <title>Connecting structure to function with the recovery of over 1000 high-quality activated sludge metagenome-assembled genomes encoding full-length rRNA genes using long-read sequencing.</title>
        <authorList>
            <person name="Singleton C.M."/>
            <person name="Petriglieri F."/>
            <person name="Kristensen J.M."/>
            <person name="Kirkegaard R.H."/>
            <person name="Michaelsen T.Y."/>
            <person name="Andersen M.H."/>
            <person name="Karst S.M."/>
            <person name="Dueholm M.S."/>
            <person name="Nielsen P.H."/>
            <person name="Albertsen M."/>
        </authorList>
    </citation>
    <scope>NUCLEOTIDE SEQUENCE [LARGE SCALE GENOMIC DNA]</scope>
    <source>
        <strain evidence="2">Ribe_18-Q3-R11-54_MAXAC.273</strain>
    </source>
</reference>
<gene>
    <name evidence="2" type="ORF">IPP15_10920</name>
</gene>
<protein>
    <recommendedName>
        <fullName evidence="4">Polysaccharide chain length determinant N-terminal domain-containing protein</fullName>
    </recommendedName>
</protein>
<sequence length="359" mass="41006">MEEKQIVHEDEASLRDLVIKFREYALESIRYWFIPAFFVVLVSGYELYKYYTYEPVYPAQITFSVDEDEGGGASGLSSVLGQFGLAGVRPTRYNLDKILELSKSRRVVQQTLFVKITIDGKEDFLANHLLQIYGLNIDHSGKSKNEPPFYFTNDSFPVFNLKENEELLMLYNFVIGPPDQPKKALLSATYNEDTNIMSLSASTTNETLSLELAKHMFESLSNYYVNKAIEKQVKTFRIVREKRDSVLTVLKSVEYQLANFKDTHRNLLMKTDQVNELRLQRELTALAAMYAEVLKNTEVADFALRNKTPFIQVIDSPILPIAPVQLSLLRQLLIGLIFGFAIGVALVTGRKFYKENMAS</sequence>
<keyword evidence="1" id="KW-1133">Transmembrane helix</keyword>
<keyword evidence="1" id="KW-0812">Transmembrane</keyword>